<dbReference type="RefSeq" id="WP_083089668.1">
    <property type="nucleotide sequence ID" value="NZ_AP022583.1"/>
</dbReference>
<keyword evidence="2" id="KW-1185">Reference proteome</keyword>
<proteinExistence type="predicted"/>
<evidence type="ECO:0000313" key="1">
    <source>
        <dbReference type="EMBL" id="ORB11316.1"/>
    </source>
</evidence>
<evidence type="ECO:0000313" key="2">
    <source>
        <dbReference type="Proteomes" id="UP000192374"/>
    </source>
</evidence>
<gene>
    <name evidence="1" type="ORF">BST37_19930</name>
</gene>
<dbReference type="Proteomes" id="UP000192374">
    <property type="component" value="Unassembled WGS sequence"/>
</dbReference>
<dbReference type="EMBL" id="MVIC01000054">
    <property type="protein sequence ID" value="ORB11316.1"/>
    <property type="molecule type" value="Genomic_DNA"/>
</dbReference>
<sequence length="76" mass="8270">MSIAGSARRVAVGAVGAGVVTAGMIFGAPPAAQAVPAYQPDQVPTTSVAAAGLHDAPMPQWWGRHRGWWHHWWWWW</sequence>
<protein>
    <submittedName>
        <fullName evidence="1">Uncharacterized protein</fullName>
    </submittedName>
</protein>
<reference evidence="1 2" key="1">
    <citation type="submission" date="2017-02" db="EMBL/GenBank/DDBJ databases">
        <title>The new phylogeny of genus Mycobacterium.</title>
        <authorList>
            <person name="Tortoli E."/>
            <person name="Trovato A."/>
            <person name="Cirillo D.M."/>
        </authorList>
    </citation>
    <scope>NUCLEOTIDE SEQUENCE [LARGE SCALE GENOMIC DNA]</scope>
    <source>
        <strain evidence="1 2">DSM 45145</strain>
    </source>
</reference>
<dbReference type="PROSITE" id="PS51318">
    <property type="entry name" value="TAT"/>
    <property type="match status" value="1"/>
</dbReference>
<dbReference type="InterPro" id="IPR006311">
    <property type="entry name" value="TAT_signal"/>
</dbReference>
<comment type="caution">
    <text evidence="1">The sequence shown here is derived from an EMBL/GenBank/DDBJ whole genome shotgun (WGS) entry which is preliminary data.</text>
</comment>
<accession>A0ABX3T2G2</accession>
<organism evidence="1 2">
    <name type="scientific">Mycobacterium noviomagense</name>
    <dbReference type="NCBI Taxonomy" id="459858"/>
    <lineage>
        <taxon>Bacteria</taxon>
        <taxon>Bacillati</taxon>
        <taxon>Actinomycetota</taxon>
        <taxon>Actinomycetes</taxon>
        <taxon>Mycobacteriales</taxon>
        <taxon>Mycobacteriaceae</taxon>
        <taxon>Mycobacterium</taxon>
    </lineage>
</organism>
<name>A0ABX3T2G2_9MYCO</name>